<organism evidence="2 3">
    <name type="scientific">Eumeta variegata</name>
    <name type="common">Bagworm moth</name>
    <name type="synonym">Eumeta japonica</name>
    <dbReference type="NCBI Taxonomy" id="151549"/>
    <lineage>
        <taxon>Eukaryota</taxon>
        <taxon>Metazoa</taxon>
        <taxon>Ecdysozoa</taxon>
        <taxon>Arthropoda</taxon>
        <taxon>Hexapoda</taxon>
        <taxon>Insecta</taxon>
        <taxon>Pterygota</taxon>
        <taxon>Neoptera</taxon>
        <taxon>Endopterygota</taxon>
        <taxon>Lepidoptera</taxon>
        <taxon>Glossata</taxon>
        <taxon>Ditrysia</taxon>
        <taxon>Tineoidea</taxon>
        <taxon>Psychidae</taxon>
        <taxon>Oiketicinae</taxon>
        <taxon>Eumeta</taxon>
    </lineage>
</organism>
<evidence type="ECO:0000256" key="1">
    <source>
        <dbReference type="SAM" id="SignalP"/>
    </source>
</evidence>
<dbReference type="OrthoDB" id="504708at2759"/>
<evidence type="ECO:0000313" key="2">
    <source>
        <dbReference type="EMBL" id="GBP90105.1"/>
    </source>
</evidence>
<comment type="caution">
    <text evidence="2">The sequence shown here is derived from an EMBL/GenBank/DDBJ whole genome shotgun (WGS) entry which is preliminary data.</text>
</comment>
<name>A0A4C1ZTY3_EUMVA</name>
<gene>
    <name evidence="2" type="ORF">EVAR_60243_1</name>
</gene>
<evidence type="ECO:0000313" key="3">
    <source>
        <dbReference type="Proteomes" id="UP000299102"/>
    </source>
</evidence>
<protein>
    <submittedName>
        <fullName evidence="2">Uncharacterized protein</fullName>
    </submittedName>
</protein>
<keyword evidence="3" id="KW-1185">Reference proteome</keyword>
<accession>A0A4C1ZTY3</accession>
<feature type="signal peptide" evidence="1">
    <location>
        <begin position="1"/>
        <end position="17"/>
    </location>
</feature>
<dbReference type="EMBL" id="BGZK01002057">
    <property type="protein sequence ID" value="GBP90105.1"/>
    <property type="molecule type" value="Genomic_DNA"/>
</dbReference>
<dbReference type="AlphaFoldDB" id="A0A4C1ZTY3"/>
<proteinExistence type="predicted"/>
<keyword evidence="1" id="KW-0732">Signal</keyword>
<feature type="chain" id="PRO_5020036409" evidence="1">
    <location>
        <begin position="18"/>
        <end position="74"/>
    </location>
</feature>
<reference evidence="2 3" key="1">
    <citation type="journal article" date="2019" name="Commun. Biol.">
        <title>The bagworm genome reveals a unique fibroin gene that provides high tensile strength.</title>
        <authorList>
            <person name="Kono N."/>
            <person name="Nakamura H."/>
            <person name="Ohtoshi R."/>
            <person name="Tomita M."/>
            <person name="Numata K."/>
            <person name="Arakawa K."/>
        </authorList>
    </citation>
    <scope>NUCLEOTIDE SEQUENCE [LARGE SCALE GENOMIC DNA]</scope>
</reference>
<dbReference type="Proteomes" id="UP000299102">
    <property type="component" value="Unassembled WGS sequence"/>
</dbReference>
<sequence length="74" mass="7779">MKLQALCILLFAAFAAADELVLAETCVEEECELPDCRCSSTNIPGGLAARDTPQIVIRSEKADSGLSGGLHESV</sequence>